<accession>A0A087BSZ4</accession>
<dbReference type="InterPro" id="IPR044148">
    <property type="entry name" value="ALDH_GabD1-like"/>
</dbReference>
<evidence type="ECO:0000256" key="2">
    <source>
        <dbReference type="ARBA" id="ARBA00022857"/>
    </source>
</evidence>
<dbReference type="InterPro" id="IPR016161">
    <property type="entry name" value="Ald_DH/histidinol_DH"/>
</dbReference>
<dbReference type="PANTHER" id="PTHR43217">
    <property type="entry name" value="SUCCINATE SEMIALDEHYDE DEHYDROGENASE [NAD(P)+] SAD"/>
    <property type="match status" value="1"/>
</dbReference>
<feature type="domain" description="Aldehyde dehydrogenase" evidence="6">
    <location>
        <begin position="2"/>
        <end position="448"/>
    </location>
</feature>
<dbReference type="EC" id="1.2.1.79" evidence="7"/>
<protein>
    <submittedName>
        <fullName evidence="7">Succinate-semialdehyde dehdyrogenase</fullName>
        <ecNumber evidence="7">1.2.1.79</ecNumber>
    </submittedName>
</protein>
<gene>
    <name evidence="7" type="ORF">BMON_1390</name>
</gene>
<organism evidence="7 8">
    <name type="scientific">Bifidobacterium mongoliense DSM 21395</name>
    <dbReference type="NCBI Taxonomy" id="1437603"/>
    <lineage>
        <taxon>Bacteria</taxon>
        <taxon>Bacillati</taxon>
        <taxon>Actinomycetota</taxon>
        <taxon>Actinomycetes</taxon>
        <taxon>Bifidobacteriales</taxon>
        <taxon>Bifidobacteriaceae</taxon>
        <taxon>Bifidobacterium</taxon>
    </lineage>
</organism>
<dbReference type="OrthoDB" id="6882680at2"/>
<evidence type="ECO:0000256" key="4">
    <source>
        <dbReference type="PROSITE-ProRule" id="PRU10007"/>
    </source>
</evidence>
<dbReference type="Proteomes" id="UP000029082">
    <property type="component" value="Unassembled WGS sequence"/>
</dbReference>
<dbReference type="GO" id="GO:0004777">
    <property type="term" value="F:succinate-semialdehyde dehydrogenase (NAD+) activity"/>
    <property type="evidence" value="ECO:0007669"/>
    <property type="project" value="TreeGrafter"/>
</dbReference>
<keyword evidence="3 5" id="KW-0560">Oxidoreductase</keyword>
<dbReference type="FunFam" id="3.40.605.10:FF:000012">
    <property type="entry name" value="NAD-dependent succinate-semialdehyde dehydrogenase"/>
    <property type="match status" value="1"/>
</dbReference>
<evidence type="ECO:0000256" key="3">
    <source>
        <dbReference type="ARBA" id="ARBA00023002"/>
    </source>
</evidence>
<evidence type="ECO:0000313" key="7">
    <source>
        <dbReference type="EMBL" id="KFI74144.1"/>
    </source>
</evidence>
<dbReference type="InterPro" id="IPR016162">
    <property type="entry name" value="Ald_DH_N"/>
</dbReference>
<dbReference type="eggNOG" id="COG1012">
    <property type="taxonomic scope" value="Bacteria"/>
</dbReference>
<dbReference type="GO" id="GO:0036243">
    <property type="term" value="F:succinate-semialdehyde dehydrogenase (NADP+) activity"/>
    <property type="evidence" value="ECO:0007669"/>
    <property type="project" value="UniProtKB-EC"/>
</dbReference>
<dbReference type="PANTHER" id="PTHR43217:SF2">
    <property type="entry name" value="SUCCINATE-SEMIALDEHYDE DEHYDROGENASE [NADP(+)]"/>
    <property type="match status" value="1"/>
</dbReference>
<comment type="caution">
    <text evidence="7">The sequence shown here is derived from an EMBL/GenBank/DDBJ whole genome shotgun (WGS) entry which is preliminary data.</text>
</comment>
<dbReference type="InterPro" id="IPR029510">
    <property type="entry name" value="Ald_DH_CS_GLU"/>
</dbReference>
<feature type="active site" evidence="4">
    <location>
        <position position="229"/>
    </location>
</feature>
<dbReference type="Pfam" id="PF00171">
    <property type="entry name" value="Aldedh"/>
    <property type="match status" value="1"/>
</dbReference>
<dbReference type="GeneID" id="93094041"/>
<dbReference type="CDD" id="cd07100">
    <property type="entry name" value="ALDH_SSADH1_GabD1"/>
    <property type="match status" value="1"/>
</dbReference>
<keyword evidence="8" id="KW-1185">Reference proteome</keyword>
<dbReference type="Gene3D" id="3.40.605.10">
    <property type="entry name" value="Aldehyde Dehydrogenase, Chain A, domain 1"/>
    <property type="match status" value="1"/>
</dbReference>
<name>A0A087BSZ4_9BIFI</name>
<dbReference type="STRING" id="1437603.GCA_000771525_00811"/>
<dbReference type="InterPro" id="IPR047110">
    <property type="entry name" value="GABD/Sad-like"/>
</dbReference>
<dbReference type="InterPro" id="IPR015590">
    <property type="entry name" value="Aldehyde_DH_dom"/>
</dbReference>
<comment type="similarity">
    <text evidence="1 5">Belongs to the aldehyde dehydrogenase family.</text>
</comment>
<keyword evidence="2" id="KW-0521">NADP</keyword>
<dbReference type="RefSeq" id="WP_033511689.1">
    <property type="nucleotide sequence ID" value="NZ_JDUO01000002.1"/>
</dbReference>
<evidence type="ECO:0000259" key="6">
    <source>
        <dbReference type="Pfam" id="PF00171"/>
    </source>
</evidence>
<evidence type="ECO:0000256" key="5">
    <source>
        <dbReference type="RuleBase" id="RU003345"/>
    </source>
</evidence>
<evidence type="ECO:0000313" key="8">
    <source>
        <dbReference type="Proteomes" id="UP000029082"/>
    </source>
</evidence>
<dbReference type="InterPro" id="IPR016163">
    <property type="entry name" value="Ald_DH_C"/>
</dbReference>
<dbReference type="Gene3D" id="3.40.309.10">
    <property type="entry name" value="Aldehyde Dehydrogenase, Chain A, domain 2"/>
    <property type="match status" value="1"/>
</dbReference>
<reference evidence="7 8" key="1">
    <citation type="submission" date="2014-03" db="EMBL/GenBank/DDBJ databases">
        <title>Genomics of Bifidobacteria.</title>
        <authorList>
            <person name="Ventura M."/>
            <person name="Milani C."/>
            <person name="Lugli G.A."/>
        </authorList>
    </citation>
    <scope>NUCLEOTIDE SEQUENCE [LARGE SCALE GENOMIC DNA]</scope>
    <source>
        <strain evidence="7 8">DSM 21395</strain>
    </source>
</reference>
<sequence length="470" mass="51250">MTYQTVNPYTNETVVTYPFATDAELESAIAQGHELYERFKTQPIAERGELLHNVAAKLREQADELARICTVDMGKLVGESAGEVELCAIIADWFADHGEDLLKPEAIETIATGEAEVRHHALGVVLMVEPWNFPYYQIMRVFAPNFMVGNPMILKHAANTPTAAKRFCEIVAEAGVPQAALTNLFLDYDHVTKAIADPRVQGVALTGSERGGQAVAEAAGKYLKKTTMELGGMDPFVVLGDANMDDVTDLAWRVRLYNCGQVCTSSKRFIVMDNVYDEFLEKLKENFAKVVPGDPLDPKTTLAPMNTKRAKEKLQGQLDDALANGATLAYQFPEIDSEGQFFRPAILTDIAKDNPAYSKEMFGPIATVYRVHSEDEAVALANDNPYGLGGILFSGDPDHGAEVASRIETGMVFVNNFMASLPELPFGGVKLSGYGREMSHIGQMAFVNEQLIVKAAHPDLTNPAGGLVAI</sequence>
<dbReference type="EMBL" id="JGZE01000028">
    <property type="protein sequence ID" value="KFI74144.1"/>
    <property type="molecule type" value="Genomic_DNA"/>
</dbReference>
<proteinExistence type="inferred from homology"/>
<dbReference type="PROSITE" id="PS00687">
    <property type="entry name" value="ALDEHYDE_DEHYDR_GLU"/>
    <property type="match status" value="1"/>
</dbReference>
<evidence type="ECO:0000256" key="1">
    <source>
        <dbReference type="ARBA" id="ARBA00009986"/>
    </source>
</evidence>
<dbReference type="AlphaFoldDB" id="A0A087BSZ4"/>
<dbReference type="SUPFAM" id="SSF53720">
    <property type="entry name" value="ALDH-like"/>
    <property type="match status" value="1"/>
</dbReference>
<dbReference type="GO" id="GO:0004030">
    <property type="term" value="F:aldehyde dehydrogenase [NAD(P)+] activity"/>
    <property type="evidence" value="ECO:0007669"/>
    <property type="project" value="InterPro"/>
</dbReference>